<dbReference type="Proteomes" id="UP000530928">
    <property type="component" value="Unassembled WGS sequence"/>
</dbReference>
<dbReference type="InterPro" id="IPR027417">
    <property type="entry name" value="P-loop_NTPase"/>
</dbReference>
<organism evidence="1 2">
    <name type="scientific">Nonomuraea soli</name>
    <dbReference type="NCBI Taxonomy" id="1032476"/>
    <lineage>
        <taxon>Bacteria</taxon>
        <taxon>Bacillati</taxon>
        <taxon>Actinomycetota</taxon>
        <taxon>Actinomycetes</taxon>
        <taxon>Streptosporangiales</taxon>
        <taxon>Streptosporangiaceae</taxon>
        <taxon>Nonomuraea</taxon>
    </lineage>
</organism>
<evidence type="ECO:0000313" key="2">
    <source>
        <dbReference type="Proteomes" id="UP000530928"/>
    </source>
</evidence>
<dbReference type="EMBL" id="JACDUR010000005">
    <property type="protein sequence ID" value="MBA2893404.1"/>
    <property type="molecule type" value="Genomic_DNA"/>
</dbReference>
<keyword evidence="2" id="KW-1185">Reference proteome</keyword>
<proteinExistence type="predicted"/>
<gene>
    <name evidence="1" type="ORF">HNR30_004765</name>
</gene>
<dbReference type="RefSeq" id="WP_181612216.1">
    <property type="nucleotide sequence ID" value="NZ_BAABAM010000017.1"/>
</dbReference>
<reference evidence="1 2" key="1">
    <citation type="submission" date="2020-07" db="EMBL/GenBank/DDBJ databases">
        <title>Genomic Encyclopedia of Type Strains, Phase IV (KMG-IV): sequencing the most valuable type-strain genomes for metagenomic binning, comparative biology and taxonomic classification.</title>
        <authorList>
            <person name="Goeker M."/>
        </authorList>
    </citation>
    <scope>NUCLEOTIDE SEQUENCE [LARGE SCALE GENOMIC DNA]</scope>
    <source>
        <strain evidence="1 2">DSM 45533</strain>
    </source>
</reference>
<evidence type="ECO:0008006" key="3">
    <source>
        <dbReference type="Google" id="ProtNLM"/>
    </source>
</evidence>
<comment type="caution">
    <text evidence="1">The sequence shown here is derived from an EMBL/GenBank/DDBJ whole genome shotgun (WGS) entry which is preliminary data.</text>
</comment>
<protein>
    <recommendedName>
        <fullName evidence="3">Uridine kinase</fullName>
    </recommendedName>
</protein>
<name>A0A7W0CLJ0_9ACTN</name>
<accession>A0A7W0CLJ0</accession>
<sequence>MRARAISPEHLIEELAERIVSGGARRVAIDGAPGAEPGRLADALVEPLKAAGRAPVRVSAGDFLRPASLRLEYGRTDPDEFYDSWLDARALSREVLDRRGSVLTKLWNAGTDRAYRVPYTPVPESGVVLVDGTLLLGRGLAFDLTVHLWLSRAALRRKTEEALQWRLPAYERYEREISPLKASDIAVKVDDPRHPAIIEG</sequence>
<dbReference type="Gene3D" id="3.40.50.300">
    <property type="entry name" value="P-loop containing nucleotide triphosphate hydrolases"/>
    <property type="match status" value="1"/>
</dbReference>
<evidence type="ECO:0000313" key="1">
    <source>
        <dbReference type="EMBL" id="MBA2893404.1"/>
    </source>
</evidence>
<dbReference type="AlphaFoldDB" id="A0A7W0CLJ0"/>
<dbReference type="SUPFAM" id="SSF52540">
    <property type="entry name" value="P-loop containing nucleoside triphosphate hydrolases"/>
    <property type="match status" value="1"/>
</dbReference>